<dbReference type="PANTHER" id="PTHR11042:SF190">
    <property type="entry name" value="MITOSIS INHIBITOR PROTEIN KINASE MIK1"/>
    <property type="match status" value="1"/>
</dbReference>
<feature type="compositionally biased region" description="Low complexity" evidence="6">
    <location>
        <begin position="219"/>
        <end position="228"/>
    </location>
</feature>
<feature type="domain" description="Protein kinase" evidence="7">
    <location>
        <begin position="324"/>
        <end position="591"/>
    </location>
</feature>
<dbReference type="PANTHER" id="PTHR11042">
    <property type="entry name" value="EUKARYOTIC TRANSLATION INITIATION FACTOR 2-ALPHA KINASE EIF2-ALPHA KINASE -RELATED"/>
    <property type="match status" value="1"/>
</dbReference>
<comment type="caution">
    <text evidence="8">The sequence shown here is derived from an EMBL/GenBank/DDBJ whole genome shotgun (WGS) entry which is preliminary data.</text>
</comment>
<dbReference type="InterPro" id="IPR016024">
    <property type="entry name" value="ARM-type_fold"/>
</dbReference>
<evidence type="ECO:0000256" key="1">
    <source>
        <dbReference type="ARBA" id="ARBA00022679"/>
    </source>
</evidence>
<protein>
    <recommendedName>
        <fullName evidence="7">Protein kinase domain-containing protein</fullName>
    </recommendedName>
</protein>
<keyword evidence="9" id="KW-1185">Reference proteome</keyword>
<evidence type="ECO:0000256" key="2">
    <source>
        <dbReference type="ARBA" id="ARBA00022741"/>
    </source>
</evidence>
<dbReference type="OrthoDB" id="541276at2759"/>
<keyword evidence="1" id="KW-0808">Transferase</keyword>
<feature type="region of interest" description="Disordered" evidence="6">
    <location>
        <begin position="272"/>
        <end position="310"/>
    </location>
</feature>
<dbReference type="VEuPathDB" id="AmoebaDB:NfTy_069400"/>
<dbReference type="Gene3D" id="1.25.10.10">
    <property type="entry name" value="Leucine-rich Repeat Variant"/>
    <property type="match status" value="2"/>
</dbReference>
<organism evidence="8 9">
    <name type="scientific">Naegleria fowleri</name>
    <name type="common">Brain eating amoeba</name>
    <dbReference type="NCBI Taxonomy" id="5763"/>
    <lineage>
        <taxon>Eukaryota</taxon>
        <taxon>Discoba</taxon>
        <taxon>Heterolobosea</taxon>
        <taxon>Tetramitia</taxon>
        <taxon>Eutetramitia</taxon>
        <taxon>Vahlkampfiidae</taxon>
        <taxon>Naegleria</taxon>
    </lineage>
</organism>
<feature type="compositionally biased region" description="Low complexity" evidence="6">
    <location>
        <begin position="272"/>
        <end position="284"/>
    </location>
</feature>
<dbReference type="Proteomes" id="UP000444721">
    <property type="component" value="Unassembled WGS sequence"/>
</dbReference>
<dbReference type="Gene3D" id="3.40.50.300">
    <property type="entry name" value="P-loop containing nucleotide triphosphate hydrolases"/>
    <property type="match status" value="1"/>
</dbReference>
<comment type="similarity">
    <text evidence="5">Belongs to the protein kinase superfamily. Ser/Thr protein kinase family. GCN2 subfamily.</text>
</comment>
<evidence type="ECO:0000256" key="4">
    <source>
        <dbReference type="ARBA" id="ARBA00022840"/>
    </source>
</evidence>
<evidence type="ECO:0000313" key="9">
    <source>
        <dbReference type="Proteomes" id="UP000444721"/>
    </source>
</evidence>
<dbReference type="PROSITE" id="PS50011">
    <property type="entry name" value="PROTEIN_KINASE_DOM"/>
    <property type="match status" value="1"/>
</dbReference>
<accession>A0A6A5BTP6</accession>
<sequence>MSEPASSHSSSVLEKKSFFEGLGNQLYQQNTTNITSPRSQPNTPRTPRSNTIPTTIMAENEPTIRPCGDSVVALMESNTSSGSEDENVSNQATESTNTMDAFVVLKEEKTAESSVPQESPLVPQASLLQPHDDDENESKVHFKLDEIQQENEAASHDVNHNSESLSSLSTENTNVSSNTISTTTSPTTTLNLENSSSSTSSSCSSNTIIMNDMKHVTTSMSDDSSSNDVDQHCAKSIPSCSSPIQSTNSPPTSTLTIPSEASRLLNFTSSVNSVTTGSSNNNSSEIHPTQNHSPNGISPPQPLLTAPYGNSSFDQSVTRTLKDFKIVKKIGGGNEGAVFFAELKNPLPEEDPNVAIKLVICDDPQEVESTRNELQFLLTLLQENIVKHYYVFEEKKKGVMNEQTRFYIVMEYCADGSLELEINKRQREQRPFETELVKKWTRQICQCMNYMHSQSIVHRDIKPDNILLAKNKQFIKVCDFGFTRKDKKLMTTIMGTMKYIAPEMLDSRVYDESVDIWSLGVLLFQLICLYTQAEIPDLILEIRNNPDYIRERLKDHDEVLVQIIERCLKIDPVDRPEAKDIIELIDKQESIDQSSFQQQETPVNIPKNTDNFQDNDVKELAKLLDQLERARLLKIKDPLKAIELDRAREFWRANGWANQKEVLWVDFREAYQKHALDFNKIPKNAERGFKKMITANQEFDVYSNDDDKTGIVTVLSYNNLVRRAGFPFNLDVLDLIQNCLVLGEYDWNIEKYNKPMDPQSYEHAERQYLNMILQNEKLFVDPISQETLSVDEHCVSLHLLQHGKDWIDEFIGVGSTTLSNVTITSSTSFSDEKEYENHRRIHLIEMFSEGHAIQNEEKEKQSDVENFNAKQNMLHENGDEFIASFPSNCLRFMLLSNASCGKTCMLKMVMSRLVKNRMQQRETSGEKVLIPLLVPAGLFASLTNEAEFFIKCIRASAGGSIGNNGNTVRYLDTLEHFLLTAIKEQRVLFIFDGVDEIASPQQKKRFLQSLIDFFPPQEEVPDSNGLILSSRLGGIEADVKTRKFFSSFTAASIQNLTFEIQKRIAQKRNVNNEAFLSSIKGKYRELAKTPILLSLIIEEFKTKGSLPEVRSKIYYNALDTITKLHYSKLVGDQQRVPKMQKTLIEFLRKVSIFLHKLRRLTFSTEDFTHSLELARNLCTGTNDDKKLAFMSLAEGDFASKGDDWIFNAVANPEFQKQWEALKKRIDSGKFPLIVSTGDGKYRFSHTSFQEYLVASHWADATHVSDFRIRSTGPFAKNKLEYFKERIRQLVVDPFYKETFLFCAAEMSRSDFEEFIKFLMNKLFKHNIGLVDSIIYNMIMERPKSEHGEYTKIMKPLRNDERVSIIVKGLIHQSEDLRKMALCRSFMFNELFDKIGDGLLNHIHDNENTLQALSLVIPKGEQKYVKILLEKLQNINDIQVKRRICLCIGKISDKGDATVVNTLLTIINNTSRDRSNVSLIEACVDSVCRVGEKGDSNIINALIPMLEDYNFRRIASIGLGMIANTGDKQVISALTKVANKCQEACLCLGKLAEKGDMEIIDTLLDCLKENSFDDLIVNEAISSVVIPDLLPVIQDRLLEMLLNERKSISYRVAMALGPISQRKNFGLVKSLLEMLFTVKPKDRIICALGFSAPKEEPEIIHELLKQLSNKQSNFVFREQSALALAQLAKKGDERVIDELCKRLHTDQEEVIVACTTALEKITYPNNQKVLNMYVELLKHTDIGVVEVSVRYLGRKCERGSESIVKHLMDRLENREAPEVVRSLCAEALGYVASFNDERVIKCCLNIITEEGKSMTVLRLFCLNAIGMLKSVKQDDYVTSTLFEYIVSLSSSQNLDLDSKKFIIHATFVISLFCDLKAMVDRLKNKNYKAHKHLIFDIVVKGIRFIRLFNQCYRLDDESVLLLQKQDDLEASFILIENALMEGGVVDVNN</sequence>
<dbReference type="VEuPathDB" id="AmoebaDB:FDP41_004050"/>
<feature type="region of interest" description="Disordered" evidence="6">
    <location>
        <begin position="109"/>
        <end position="136"/>
    </location>
</feature>
<dbReference type="InterPro" id="IPR011009">
    <property type="entry name" value="Kinase-like_dom_sf"/>
</dbReference>
<feature type="region of interest" description="Disordered" evidence="6">
    <location>
        <begin position="77"/>
        <end position="96"/>
    </location>
</feature>
<reference evidence="8 9" key="1">
    <citation type="journal article" date="2019" name="Sci. Rep.">
        <title>Nanopore sequencing improves the draft genome of the human pathogenic amoeba Naegleria fowleri.</title>
        <authorList>
            <person name="Liechti N."/>
            <person name="Schurch N."/>
            <person name="Bruggmann R."/>
            <person name="Wittwer M."/>
        </authorList>
    </citation>
    <scope>NUCLEOTIDE SEQUENCE [LARGE SCALE GENOMIC DNA]</scope>
    <source>
        <strain evidence="8 9">ATCC 30894</strain>
    </source>
</reference>
<proteinExistence type="inferred from homology"/>
<dbReference type="GO" id="GO:0110031">
    <property type="term" value="P:negative regulation of G2/MI transition of meiotic cell cycle"/>
    <property type="evidence" value="ECO:0007669"/>
    <property type="project" value="TreeGrafter"/>
</dbReference>
<feature type="compositionally biased region" description="Low complexity" evidence="6">
    <location>
        <begin position="161"/>
        <end position="205"/>
    </location>
</feature>
<dbReference type="InterPro" id="IPR008271">
    <property type="entry name" value="Ser/Thr_kinase_AS"/>
</dbReference>
<dbReference type="InterPro" id="IPR027417">
    <property type="entry name" value="P-loop_NTPase"/>
</dbReference>
<evidence type="ECO:0000256" key="5">
    <source>
        <dbReference type="ARBA" id="ARBA00037982"/>
    </source>
</evidence>
<dbReference type="GO" id="GO:0004672">
    <property type="term" value="F:protein kinase activity"/>
    <property type="evidence" value="ECO:0007669"/>
    <property type="project" value="InterPro"/>
</dbReference>
<gene>
    <name evidence="8" type="ORF">FDP41_004050</name>
</gene>
<dbReference type="GeneID" id="68111268"/>
<dbReference type="GO" id="GO:0005634">
    <property type="term" value="C:nucleus"/>
    <property type="evidence" value="ECO:0007669"/>
    <property type="project" value="TreeGrafter"/>
</dbReference>
<dbReference type="PROSITE" id="PS00108">
    <property type="entry name" value="PROTEIN_KINASE_ST"/>
    <property type="match status" value="1"/>
</dbReference>
<dbReference type="EMBL" id="VFQX01000036">
    <property type="protein sequence ID" value="KAF0976755.1"/>
    <property type="molecule type" value="Genomic_DNA"/>
</dbReference>
<keyword evidence="3" id="KW-0418">Kinase</keyword>
<dbReference type="VEuPathDB" id="AmoebaDB:NF0086030"/>
<feature type="compositionally biased region" description="Polar residues" evidence="6">
    <location>
        <begin position="238"/>
        <end position="256"/>
    </location>
</feature>
<dbReference type="InterPro" id="IPR050339">
    <property type="entry name" value="CC_SR_Kinase"/>
</dbReference>
<evidence type="ECO:0000259" key="7">
    <source>
        <dbReference type="PROSITE" id="PS50011"/>
    </source>
</evidence>
<dbReference type="InterPro" id="IPR011989">
    <property type="entry name" value="ARM-like"/>
</dbReference>
<dbReference type="Pfam" id="PF00069">
    <property type="entry name" value="Pkinase"/>
    <property type="match status" value="1"/>
</dbReference>
<dbReference type="SUPFAM" id="SSF48371">
    <property type="entry name" value="ARM repeat"/>
    <property type="match status" value="1"/>
</dbReference>
<evidence type="ECO:0000256" key="3">
    <source>
        <dbReference type="ARBA" id="ARBA00022777"/>
    </source>
</evidence>
<keyword evidence="2" id="KW-0547">Nucleotide-binding</keyword>
<keyword evidence="4" id="KW-0067">ATP-binding</keyword>
<dbReference type="GO" id="GO:0005524">
    <property type="term" value="F:ATP binding"/>
    <property type="evidence" value="ECO:0007669"/>
    <property type="project" value="UniProtKB-KW"/>
</dbReference>
<dbReference type="SMART" id="SM00220">
    <property type="entry name" value="S_TKc"/>
    <property type="match status" value="1"/>
</dbReference>
<dbReference type="Gene3D" id="1.10.510.10">
    <property type="entry name" value="Transferase(Phosphotransferase) domain 1"/>
    <property type="match status" value="1"/>
</dbReference>
<feature type="compositionally biased region" description="Polar residues" evidence="6">
    <location>
        <begin position="25"/>
        <end position="54"/>
    </location>
</feature>
<feature type="compositionally biased region" description="Polar residues" evidence="6">
    <location>
        <begin position="285"/>
        <end position="296"/>
    </location>
</feature>
<feature type="region of interest" description="Disordered" evidence="6">
    <location>
        <begin position="151"/>
        <end position="205"/>
    </location>
</feature>
<feature type="region of interest" description="Disordered" evidence="6">
    <location>
        <begin position="22"/>
        <end position="65"/>
    </location>
</feature>
<name>A0A6A5BTP6_NAEFO</name>
<dbReference type="GO" id="GO:0005737">
    <property type="term" value="C:cytoplasm"/>
    <property type="evidence" value="ECO:0007669"/>
    <property type="project" value="TreeGrafter"/>
</dbReference>
<dbReference type="InterPro" id="IPR000719">
    <property type="entry name" value="Prot_kinase_dom"/>
</dbReference>
<dbReference type="SUPFAM" id="SSF56112">
    <property type="entry name" value="Protein kinase-like (PK-like)"/>
    <property type="match status" value="1"/>
</dbReference>
<evidence type="ECO:0000256" key="6">
    <source>
        <dbReference type="SAM" id="MobiDB-lite"/>
    </source>
</evidence>
<evidence type="ECO:0000313" key="8">
    <source>
        <dbReference type="EMBL" id="KAF0976755.1"/>
    </source>
</evidence>
<dbReference type="RefSeq" id="XP_044561468.1">
    <property type="nucleotide sequence ID" value="XM_044707423.1"/>
</dbReference>
<feature type="region of interest" description="Disordered" evidence="6">
    <location>
        <begin position="218"/>
        <end position="256"/>
    </location>
</feature>